<accession>A0A6J4K6V7</accession>
<dbReference type="EMBL" id="CADCTM010000840">
    <property type="protein sequence ID" value="CAA9296970.1"/>
    <property type="molecule type" value="Genomic_DNA"/>
</dbReference>
<dbReference type="AlphaFoldDB" id="A0A6J4K6V7"/>
<evidence type="ECO:0000313" key="1">
    <source>
        <dbReference type="EMBL" id="CAA9296970.1"/>
    </source>
</evidence>
<sequence length="44" mass="4613">MSTKGFGKLMTILAGADLQAIEINTKIALGAIFPNKCVKNISSC</sequence>
<organism evidence="1">
    <name type="scientific">uncultured Coleofasciculus sp</name>
    <dbReference type="NCBI Taxonomy" id="1267456"/>
    <lineage>
        <taxon>Bacteria</taxon>
        <taxon>Bacillati</taxon>
        <taxon>Cyanobacteriota</taxon>
        <taxon>Cyanophyceae</taxon>
        <taxon>Coleofasciculales</taxon>
        <taxon>Coleofasciculaceae</taxon>
        <taxon>Coleofasciculus</taxon>
        <taxon>environmental samples</taxon>
    </lineage>
</organism>
<reference evidence="1" key="1">
    <citation type="submission" date="2020-02" db="EMBL/GenBank/DDBJ databases">
        <authorList>
            <person name="Meier V. D."/>
        </authorList>
    </citation>
    <scope>NUCLEOTIDE SEQUENCE</scope>
    <source>
        <strain evidence="1">AVDCRST_MAG92</strain>
    </source>
</reference>
<protein>
    <submittedName>
        <fullName evidence="1">Uncharacterized protein</fullName>
    </submittedName>
</protein>
<name>A0A6J4K6V7_9CYAN</name>
<proteinExistence type="predicted"/>
<gene>
    <name evidence="1" type="ORF">AVDCRST_MAG92-4790</name>
</gene>